<dbReference type="EMBL" id="PKMF04000539">
    <property type="protein sequence ID" value="KAK7826723.1"/>
    <property type="molecule type" value="Genomic_DNA"/>
</dbReference>
<protein>
    <recommendedName>
        <fullName evidence="3">Ribosomal protein S15</fullName>
    </recommendedName>
</protein>
<keyword evidence="2" id="KW-1185">Reference proteome</keyword>
<evidence type="ECO:0000313" key="1">
    <source>
        <dbReference type="EMBL" id="KAK7826723.1"/>
    </source>
</evidence>
<evidence type="ECO:0000313" key="2">
    <source>
        <dbReference type="Proteomes" id="UP000237347"/>
    </source>
</evidence>
<reference evidence="1 2" key="1">
    <citation type="journal article" date="2018" name="Sci. Data">
        <title>The draft genome sequence of cork oak.</title>
        <authorList>
            <person name="Ramos A.M."/>
            <person name="Usie A."/>
            <person name="Barbosa P."/>
            <person name="Barros P.M."/>
            <person name="Capote T."/>
            <person name="Chaves I."/>
            <person name="Simoes F."/>
            <person name="Abreu I."/>
            <person name="Carrasquinho I."/>
            <person name="Faro C."/>
            <person name="Guimaraes J.B."/>
            <person name="Mendonca D."/>
            <person name="Nobrega F."/>
            <person name="Rodrigues L."/>
            <person name="Saibo N.J.M."/>
            <person name="Varela M.C."/>
            <person name="Egas C."/>
            <person name="Matos J."/>
            <person name="Miguel C.M."/>
            <person name="Oliveira M.M."/>
            <person name="Ricardo C.P."/>
            <person name="Goncalves S."/>
        </authorList>
    </citation>
    <scope>NUCLEOTIDE SEQUENCE [LARGE SCALE GENOMIC DNA]</scope>
    <source>
        <strain evidence="2">cv. HL8</strain>
    </source>
</reference>
<comment type="caution">
    <text evidence="1">The sequence shown here is derived from an EMBL/GenBank/DDBJ whole genome shotgun (WGS) entry which is preliminary data.</text>
</comment>
<sequence length="78" mass="9819">MSNSFKLEHYLLGLWLHNAEIVNLKEADLLRHKKLYLIIRCRRRIFKIKKRYDIRRRIFKIKHRFARTENSYRFMAKL</sequence>
<dbReference type="AlphaFoldDB" id="A0AAW0JJ88"/>
<gene>
    <name evidence="1" type="ORF">CFP56_031980</name>
</gene>
<organism evidence="1 2">
    <name type="scientific">Quercus suber</name>
    <name type="common">Cork oak</name>
    <dbReference type="NCBI Taxonomy" id="58331"/>
    <lineage>
        <taxon>Eukaryota</taxon>
        <taxon>Viridiplantae</taxon>
        <taxon>Streptophyta</taxon>
        <taxon>Embryophyta</taxon>
        <taxon>Tracheophyta</taxon>
        <taxon>Spermatophyta</taxon>
        <taxon>Magnoliopsida</taxon>
        <taxon>eudicotyledons</taxon>
        <taxon>Gunneridae</taxon>
        <taxon>Pentapetalae</taxon>
        <taxon>rosids</taxon>
        <taxon>fabids</taxon>
        <taxon>Fagales</taxon>
        <taxon>Fagaceae</taxon>
        <taxon>Quercus</taxon>
    </lineage>
</organism>
<dbReference type="Proteomes" id="UP000237347">
    <property type="component" value="Unassembled WGS sequence"/>
</dbReference>
<proteinExistence type="predicted"/>
<name>A0AAW0JJ88_QUESU</name>
<evidence type="ECO:0008006" key="3">
    <source>
        <dbReference type="Google" id="ProtNLM"/>
    </source>
</evidence>
<accession>A0AAW0JJ88</accession>